<evidence type="ECO:0000259" key="1">
    <source>
        <dbReference type="PROSITE" id="PS50097"/>
    </source>
</evidence>
<dbReference type="VEuPathDB" id="FungiDB:H257_07067"/>
<dbReference type="InterPro" id="IPR000210">
    <property type="entry name" value="BTB/POZ_dom"/>
</dbReference>
<dbReference type="AlphaFoldDB" id="A0A397D060"/>
<dbReference type="Gene3D" id="2.60.120.920">
    <property type="match status" value="1"/>
</dbReference>
<comment type="caution">
    <text evidence="2">The sequence shown here is derived from an EMBL/GenBank/DDBJ whole genome shotgun (WGS) entry which is preliminary data.</text>
</comment>
<dbReference type="InterPro" id="IPR003131">
    <property type="entry name" value="T1-type_BTB"/>
</dbReference>
<dbReference type="CDD" id="cd18316">
    <property type="entry name" value="BTB_POZ_KCTD-like"/>
    <property type="match status" value="1"/>
</dbReference>
<dbReference type="InterPro" id="IPR043136">
    <property type="entry name" value="B30.2/SPRY_sf"/>
</dbReference>
<protein>
    <recommendedName>
        <fullName evidence="1">BTB domain-containing protein</fullName>
    </recommendedName>
</protein>
<dbReference type="GO" id="GO:0051260">
    <property type="term" value="P:protein homooligomerization"/>
    <property type="evidence" value="ECO:0007669"/>
    <property type="project" value="InterPro"/>
</dbReference>
<proteinExistence type="predicted"/>
<dbReference type="Pfam" id="PF02214">
    <property type="entry name" value="BTB_2"/>
    <property type="match status" value="1"/>
</dbReference>
<organism evidence="2 3">
    <name type="scientific">Aphanomyces astaci</name>
    <name type="common">Crayfish plague agent</name>
    <dbReference type="NCBI Taxonomy" id="112090"/>
    <lineage>
        <taxon>Eukaryota</taxon>
        <taxon>Sar</taxon>
        <taxon>Stramenopiles</taxon>
        <taxon>Oomycota</taxon>
        <taxon>Saprolegniomycetes</taxon>
        <taxon>Saprolegniales</taxon>
        <taxon>Verrucalvaceae</taxon>
        <taxon>Aphanomyces</taxon>
    </lineage>
</organism>
<dbReference type="PROSITE" id="PS50097">
    <property type="entry name" value="BTB"/>
    <property type="match status" value="1"/>
</dbReference>
<accession>A0A397D060</accession>
<dbReference type="InterPro" id="IPR011333">
    <property type="entry name" value="SKP1/BTB/POZ_sf"/>
</dbReference>
<name>A0A397D060_APHAT</name>
<gene>
    <name evidence="2" type="ORF">DYB30_010549</name>
</gene>
<dbReference type="Gene3D" id="3.30.710.10">
    <property type="entry name" value="Potassium Channel Kv1.1, Chain A"/>
    <property type="match status" value="1"/>
</dbReference>
<dbReference type="PANTHER" id="PTHR14499">
    <property type="entry name" value="POTASSIUM CHANNEL TETRAMERIZATION DOMAIN-CONTAINING"/>
    <property type="match status" value="1"/>
</dbReference>
<dbReference type="EMBL" id="QUTD01006883">
    <property type="protein sequence ID" value="RHY52878.1"/>
    <property type="molecule type" value="Genomic_DNA"/>
</dbReference>
<reference evidence="2 3" key="1">
    <citation type="submission" date="2018-08" db="EMBL/GenBank/DDBJ databases">
        <title>Aphanomyces genome sequencing and annotation.</title>
        <authorList>
            <person name="Minardi D."/>
            <person name="Oidtmann B."/>
            <person name="Van Der Giezen M."/>
            <person name="Studholme D.J."/>
        </authorList>
    </citation>
    <scope>NUCLEOTIDE SEQUENCE [LARGE SCALE GENOMIC DNA]</scope>
    <source>
        <strain evidence="2 3">D2</strain>
    </source>
</reference>
<evidence type="ECO:0000313" key="3">
    <source>
        <dbReference type="Proteomes" id="UP000266643"/>
    </source>
</evidence>
<sequence>MTNSLECANHVATAIRTAFDQLNADLHGLEPKVAAAIDTAFSHIHAEADALEKKMIAWAEFEARIQQNVDRHPNLVTLNVGGTTFQTSKDTLLRGEGTYFHALLGSGRWKPDGDAYFLDLDPLLFRRVLIFLRTGKLMSLDGLTSVERDEFSAMLEYLKLDEGVSAQMIPVRWNRTVHGPNMKLSQDLRTIQMGSSVAQWQCTVAMEPLMGTFQVRIDTAIGEWRIGLGPRDIDVTSGSSMSRCYLYKSTGAIMIKKDQVLALPSLQAGDVVMIRRALRHVEFAVNDGCPSVVNLVDPSEELFPVVFMYNKSKITSLG</sequence>
<evidence type="ECO:0000313" key="2">
    <source>
        <dbReference type="EMBL" id="RHY52878.1"/>
    </source>
</evidence>
<feature type="domain" description="BTB" evidence="1">
    <location>
        <begin position="74"/>
        <end position="141"/>
    </location>
</feature>
<dbReference type="SUPFAM" id="SSF54695">
    <property type="entry name" value="POZ domain"/>
    <property type="match status" value="1"/>
</dbReference>
<dbReference type="Proteomes" id="UP000266643">
    <property type="component" value="Unassembled WGS sequence"/>
</dbReference>
<dbReference type="PANTHER" id="PTHR14499:SF136">
    <property type="entry name" value="GH08630P"/>
    <property type="match status" value="1"/>
</dbReference>